<dbReference type="SUPFAM" id="SSF50494">
    <property type="entry name" value="Trypsin-like serine proteases"/>
    <property type="match status" value="1"/>
</dbReference>
<reference evidence="1 2" key="1">
    <citation type="submission" date="2012-01" db="EMBL/GenBank/DDBJ databases">
        <title>The Genome Sequence of Treponema denticola SP33.</title>
        <authorList>
            <consortium name="The Broad Institute Genome Sequencing Platform"/>
            <person name="Earl A."/>
            <person name="Ward D."/>
            <person name="Feldgarden M."/>
            <person name="Gevers D."/>
            <person name="Blanton J.M."/>
            <person name="Fenno C.J."/>
            <person name="Baranova O.V."/>
            <person name="Mathney J."/>
            <person name="Dewhirst F.E."/>
            <person name="Izard J."/>
            <person name="Young S.K."/>
            <person name="Zeng Q."/>
            <person name="Gargeya S."/>
            <person name="Fitzgerald M."/>
            <person name="Haas B."/>
            <person name="Abouelleil A."/>
            <person name="Alvarado L."/>
            <person name="Arachchi H.M."/>
            <person name="Berlin A."/>
            <person name="Chapman S.B."/>
            <person name="Gearin G."/>
            <person name="Goldberg J."/>
            <person name="Griggs A."/>
            <person name="Gujja S."/>
            <person name="Hansen M."/>
            <person name="Heiman D."/>
            <person name="Howarth C."/>
            <person name="Larimer J."/>
            <person name="Lui A."/>
            <person name="MacDonald P.J.P."/>
            <person name="McCowen C."/>
            <person name="Montmayeur A."/>
            <person name="Murphy C."/>
            <person name="Neiman D."/>
            <person name="Pearson M."/>
            <person name="Priest M."/>
            <person name="Roberts A."/>
            <person name="Saif S."/>
            <person name="Shea T."/>
            <person name="Sisk P."/>
            <person name="Stolte C."/>
            <person name="Sykes S."/>
            <person name="Wortman J."/>
            <person name="Nusbaum C."/>
            <person name="Birren B."/>
        </authorList>
    </citation>
    <scope>NUCLEOTIDE SEQUENCE [LARGE SCALE GENOMIC DNA]</scope>
    <source>
        <strain evidence="1 2">SP33</strain>
    </source>
</reference>
<dbReference type="Pfam" id="PF13365">
    <property type="entry name" value="Trypsin_2"/>
    <property type="match status" value="1"/>
</dbReference>
<comment type="caution">
    <text evidence="1">The sequence shown here is derived from an EMBL/GenBank/DDBJ whole genome shotgun (WGS) entry which is preliminary data.</text>
</comment>
<dbReference type="InterPro" id="IPR009003">
    <property type="entry name" value="Peptidase_S1_PA"/>
</dbReference>
<dbReference type="Gene3D" id="2.40.10.120">
    <property type="match status" value="1"/>
</dbReference>
<evidence type="ECO:0000313" key="1">
    <source>
        <dbReference type="EMBL" id="EMB22109.1"/>
    </source>
</evidence>
<accession>M2BJF4</accession>
<dbReference type="Proteomes" id="UP000016183">
    <property type="component" value="Unassembled WGS sequence"/>
</dbReference>
<evidence type="ECO:0008006" key="3">
    <source>
        <dbReference type="Google" id="ProtNLM"/>
    </source>
</evidence>
<dbReference type="EMBL" id="AGDZ01000028">
    <property type="protein sequence ID" value="EMB22109.1"/>
    <property type="molecule type" value="Genomic_DNA"/>
</dbReference>
<dbReference type="AlphaFoldDB" id="M2BJF4"/>
<organism evidence="1 2">
    <name type="scientific">Treponema denticola SP33</name>
    <dbReference type="NCBI Taxonomy" id="999437"/>
    <lineage>
        <taxon>Bacteria</taxon>
        <taxon>Pseudomonadati</taxon>
        <taxon>Spirochaetota</taxon>
        <taxon>Spirochaetia</taxon>
        <taxon>Spirochaetales</taxon>
        <taxon>Treponemataceae</taxon>
        <taxon>Treponema</taxon>
    </lineage>
</organism>
<protein>
    <recommendedName>
        <fullName evidence="3">Serine protease</fullName>
    </recommendedName>
</protein>
<proteinExistence type="predicted"/>
<dbReference type="PATRIC" id="fig|999437.3.peg.2523"/>
<gene>
    <name evidence="1" type="ORF">HMPREF9733_02446</name>
</gene>
<evidence type="ECO:0000313" key="2">
    <source>
        <dbReference type="Proteomes" id="UP000016183"/>
    </source>
</evidence>
<name>M2BJF4_TREDN</name>
<dbReference type="RefSeq" id="WP_010697478.1">
    <property type="nucleotide sequence ID" value="NZ_KB442454.1"/>
</dbReference>
<dbReference type="HOGENOM" id="CLU_422578_0_0_12"/>
<sequence length="675" mass="77099">MMKFKHIFMILFFAVVFQLLGAQEAVLSPEVLKKINGAVFEVVVLKPEEGKLEYEKKLPMDRIPFSIRNDKYIPIGTAFLMDDGKFYSAAHVFNLYEESFYNDYNLRSVSGEVYKVGSVLSYSVERDFIIFEAENYKHVKGEGLSVLNDFNLNTPIFSVGNALGEGIIIRNGLLTSQTFEDRKGEWKWLRFSAAASPGNSGGPLISPDGMVLGIITMKSENENLNYALPFAETKKIAKNIGTVYLPIFYRLPHILEESSFYEFKYEEKLPKKLTEVRKSVLSDYKKFTLSIIDDLKKKYSFSGAESFTKALGSEEIMYGAWAPSFPIHLARQGNKKWGLFIPNDLKEYKLPQNGKVIYGNMLNSTMALIKKPDNVSEKELIQSPKLYMDYILSAERIYRTVAGEKVPVLSYGQASRSESHIDVYGRKWLVNYWELPFADGEVISYSLPVPGGIYVISRIDSISSTRNGHNLDYSFMTDYILPSYNANFGDWKEFLSLSPKDYPIDPMLAAIKFDFNSKNTIIKAGDYDFSISKKDFSSDKETTLVLSLGFNLKGSTPGIEVSNLQMYTKSRSDDYIYIGISKNLKPPKDAPEKNIEQWQQKINQAAPYNAKPYNQDQYTFYDEILFLDNIKKSDAEKISQLYYISLELKQQDRFEEIQKLAAEIKKNLKISVKNK</sequence>